<evidence type="ECO:0000313" key="2">
    <source>
        <dbReference type="EMBL" id="RPA77128.1"/>
    </source>
</evidence>
<evidence type="ECO:0000256" key="1">
    <source>
        <dbReference type="SAM" id="MobiDB-lite"/>
    </source>
</evidence>
<proteinExistence type="predicted"/>
<reference evidence="2 3" key="1">
    <citation type="journal article" date="2018" name="Nat. Ecol. Evol.">
        <title>Pezizomycetes genomes reveal the molecular basis of ectomycorrhizal truffle lifestyle.</title>
        <authorList>
            <person name="Murat C."/>
            <person name="Payen T."/>
            <person name="Noel B."/>
            <person name="Kuo A."/>
            <person name="Morin E."/>
            <person name="Chen J."/>
            <person name="Kohler A."/>
            <person name="Krizsan K."/>
            <person name="Balestrini R."/>
            <person name="Da Silva C."/>
            <person name="Montanini B."/>
            <person name="Hainaut M."/>
            <person name="Levati E."/>
            <person name="Barry K.W."/>
            <person name="Belfiori B."/>
            <person name="Cichocki N."/>
            <person name="Clum A."/>
            <person name="Dockter R.B."/>
            <person name="Fauchery L."/>
            <person name="Guy J."/>
            <person name="Iotti M."/>
            <person name="Le Tacon F."/>
            <person name="Lindquist E.A."/>
            <person name="Lipzen A."/>
            <person name="Malagnac F."/>
            <person name="Mello A."/>
            <person name="Molinier V."/>
            <person name="Miyauchi S."/>
            <person name="Poulain J."/>
            <person name="Riccioni C."/>
            <person name="Rubini A."/>
            <person name="Sitrit Y."/>
            <person name="Splivallo R."/>
            <person name="Traeger S."/>
            <person name="Wang M."/>
            <person name="Zifcakova L."/>
            <person name="Wipf D."/>
            <person name="Zambonelli A."/>
            <person name="Paolocci F."/>
            <person name="Nowrousian M."/>
            <person name="Ottonello S."/>
            <person name="Baldrian P."/>
            <person name="Spatafora J.W."/>
            <person name="Henrissat B."/>
            <person name="Nagy L.G."/>
            <person name="Aury J.M."/>
            <person name="Wincker P."/>
            <person name="Grigoriev I.V."/>
            <person name="Bonfante P."/>
            <person name="Martin F.M."/>
        </authorList>
    </citation>
    <scope>NUCLEOTIDE SEQUENCE [LARGE SCALE GENOMIC DNA]</scope>
    <source>
        <strain evidence="2 3">RN42</strain>
    </source>
</reference>
<protein>
    <submittedName>
        <fullName evidence="2">Uncharacterized protein</fullName>
    </submittedName>
</protein>
<organism evidence="2 3">
    <name type="scientific">Ascobolus immersus RN42</name>
    <dbReference type="NCBI Taxonomy" id="1160509"/>
    <lineage>
        <taxon>Eukaryota</taxon>
        <taxon>Fungi</taxon>
        <taxon>Dikarya</taxon>
        <taxon>Ascomycota</taxon>
        <taxon>Pezizomycotina</taxon>
        <taxon>Pezizomycetes</taxon>
        <taxon>Pezizales</taxon>
        <taxon>Ascobolaceae</taxon>
        <taxon>Ascobolus</taxon>
    </lineage>
</organism>
<feature type="compositionally biased region" description="Basic and acidic residues" evidence="1">
    <location>
        <begin position="1"/>
        <end position="11"/>
    </location>
</feature>
<dbReference type="Proteomes" id="UP000275078">
    <property type="component" value="Unassembled WGS sequence"/>
</dbReference>
<name>A0A3N4HX94_ASCIM</name>
<dbReference type="AlphaFoldDB" id="A0A3N4HX94"/>
<gene>
    <name evidence="2" type="ORF">BJ508DRAFT_330441</name>
</gene>
<dbReference type="EMBL" id="ML119731">
    <property type="protein sequence ID" value="RPA77128.1"/>
    <property type="molecule type" value="Genomic_DNA"/>
</dbReference>
<feature type="region of interest" description="Disordered" evidence="1">
    <location>
        <begin position="1"/>
        <end position="26"/>
    </location>
</feature>
<keyword evidence="3" id="KW-1185">Reference proteome</keyword>
<evidence type="ECO:0000313" key="3">
    <source>
        <dbReference type="Proteomes" id="UP000275078"/>
    </source>
</evidence>
<accession>A0A3N4HX94</accession>
<sequence>MQHTISPKEKATTSPDGMATSPPPPATLISTFTITRLTKPYFESGVSTPGEIVRKGNGAPIFGQSGLKLQFDTEGPDGSLAKLGYSFVFAELHPNEAEEVYEDHFLQLIARCREENGDSGIMIDLCTPLVKGYGGVFGPRVKEWIERCELVKRTHGNRVYYPALRQGQSWFERLLGGLGWR</sequence>